<dbReference type="Gene3D" id="1.10.1760.20">
    <property type="match status" value="1"/>
</dbReference>
<comment type="caution">
    <text evidence="2">The sequence shown here is derived from an EMBL/GenBank/DDBJ whole genome shotgun (WGS) entry which is preliminary data.</text>
</comment>
<name>A0A415EWQ3_ENTCA</name>
<dbReference type="Proteomes" id="UP000286288">
    <property type="component" value="Unassembled WGS sequence"/>
</dbReference>
<feature type="transmembrane region" description="Helical" evidence="1">
    <location>
        <begin position="105"/>
        <end position="128"/>
    </location>
</feature>
<reference evidence="2 3" key="1">
    <citation type="submission" date="2018-08" db="EMBL/GenBank/DDBJ databases">
        <title>A genome reference for cultivated species of the human gut microbiota.</title>
        <authorList>
            <person name="Zou Y."/>
            <person name="Xue W."/>
            <person name="Luo G."/>
        </authorList>
    </citation>
    <scope>NUCLEOTIDE SEQUENCE [LARGE SCALE GENOMIC DNA]</scope>
    <source>
        <strain evidence="2 3">AF48-16</strain>
    </source>
</reference>
<keyword evidence="1" id="KW-1133">Transmembrane helix</keyword>
<feature type="transmembrane region" description="Helical" evidence="1">
    <location>
        <begin position="74"/>
        <end position="93"/>
    </location>
</feature>
<accession>A0A415EWQ3</accession>
<dbReference type="AlphaFoldDB" id="A0A415EWQ3"/>
<feature type="transmembrane region" description="Helical" evidence="1">
    <location>
        <begin position="148"/>
        <end position="169"/>
    </location>
</feature>
<feature type="transmembrane region" description="Helical" evidence="1">
    <location>
        <begin position="15"/>
        <end position="32"/>
    </location>
</feature>
<keyword evidence="1" id="KW-0472">Membrane</keyword>
<proteinExistence type="predicted"/>
<dbReference type="EMBL" id="QRMZ01000003">
    <property type="protein sequence ID" value="RHK07741.1"/>
    <property type="molecule type" value="Genomic_DNA"/>
</dbReference>
<keyword evidence="1" id="KW-0812">Transmembrane</keyword>
<evidence type="ECO:0000256" key="1">
    <source>
        <dbReference type="SAM" id="Phobius"/>
    </source>
</evidence>
<organism evidence="2 3">
    <name type="scientific">Enterococcus casseliflavus</name>
    <name type="common">Enterococcus flavescens</name>
    <dbReference type="NCBI Taxonomy" id="37734"/>
    <lineage>
        <taxon>Bacteria</taxon>
        <taxon>Bacillati</taxon>
        <taxon>Bacillota</taxon>
        <taxon>Bacilli</taxon>
        <taxon>Lactobacillales</taxon>
        <taxon>Enterococcaceae</taxon>
        <taxon>Enterococcus</taxon>
    </lineage>
</organism>
<evidence type="ECO:0000313" key="2">
    <source>
        <dbReference type="EMBL" id="RHK07741.1"/>
    </source>
</evidence>
<protein>
    <submittedName>
        <fullName evidence="2">ECF transporter S component</fullName>
    </submittedName>
</protein>
<feature type="transmembrane region" description="Helical" evidence="1">
    <location>
        <begin position="44"/>
        <end position="68"/>
    </location>
</feature>
<sequence length="181" mass="20412">MKNSNKPLAFAGKEIAYLGLLVAAAVVGRSLFQPLPNVQPMTVIFLLVTIHLGLSRGLIVCLLSMLITNFYMGMGIWTIAQLVSYAIIIWGMYLLSKSKLFMKRLLLQVSYSVFAGFAYGFVISWISVKLYGFPSFWAYYFQGLSFDALHAIGNGIFYLLLAPIFLRLFQHYYPKNNSEGH</sequence>
<gene>
    <name evidence="2" type="ORF">DW084_03530</name>
</gene>
<evidence type="ECO:0000313" key="3">
    <source>
        <dbReference type="Proteomes" id="UP000286288"/>
    </source>
</evidence>